<protein>
    <submittedName>
        <fullName evidence="1">Uncharacterized protein</fullName>
    </submittedName>
</protein>
<organism evidence="1 2">
    <name type="scientific">Izhakiella capsodis</name>
    <dbReference type="NCBI Taxonomy" id="1367852"/>
    <lineage>
        <taxon>Bacteria</taxon>
        <taxon>Pseudomonadati</taxon>
        <taxon>Pseudomonadota</taxon>
        <taxon>Gammaproteobacteria</taxon>
        <taxon>Enterobacterales</taxon>
        <taxon>Erwiniaceae</taxon>
        <taxon>Izhakiella</taxon>
    </lineage>
</organism>
<name>A0A1I4W0Z9_9GAMM</name>
<evidence type="ECO:0000313" key="2">
    <source>
        <dbReference type="Proteomes" id="UP000242222"/>
    </source>
</evidence>
<dbReference type="STRING" id="1367852.SAMN05216516_102212"/>
<proteinExistence type="predicted"/>
<dbReference type="Proteomes" id="UP000242222">
    <property type="component" value="Unassembled WGS sequence"/>
</dbReference>
<gene>
    <name evidence="1" type="ORF">SAMN05216516_102212</name>
</gene>
<dbReference type="AlphaFoldDB" id="A0A1I4W0Z9"/>
<dbReference type="SUPFAM" id="SSF53795">
    <property type="entry name" value="PEP carboxykinase-like"/>
    <property type="match status" value="1"/>
</dbReference>
<accession>A0A1I4W0Z9</accession>
<reference evidence="2" key="1">
    <citation type="submission" date="2016-10" db="EMBL/GenBank/DDBJ databases">
        <authorList>
            <person name="Varghese N."/>
            <person name="Submissions S."/>
        </authorList>
    </citation>
    <scope>NUCLEOTIDE SEQUENCE [LARGE SCALE GENOMIC DNA]</scope>
    <source>
        <strain evidence="2">N6PO6</strain>
    </source>
</reference>
<sequence>MLKKVGLSDRVDYYPSGLSCGQQQRMDIVREVGDRVVFMHLGNVWDQGDSKTRFANSQTTGLKPFIPFVRALN</sequence>
<dbReference type="EMBL" id="FOVC01000002">
    <property type="protein sequence ID" value="SFN07234.1"/>
    <property type="molecule type" value="Genomic_DNA"/>
</dbReference>
<dbReference type="RefSeq" id="WP_407927855.1">
    <property type="nucleotide sequence ID" value="NZ_FOVC01000002.1"/>
</dbReference>
<evidence type="ECO:0000313" key="1">
    <source>
        <dbReference type="EMBL" id="SFN07234.1"/>
    </source>
</evidence>
<keyword evidence="2" id="KW-1185">Reference proteome</keyword>